<accession>A0A0W8E384</accession>
<comment type="caution">
    <text evidence="2">The sequence shown here is derived from an EMBL/GenBank/DDBJ whole genome shotgun (WGS) entry which is preliminary data.</text>
</comment>
<evidence type="ECO:0000256" key="1">
    <source>
        <dbReference type="SAM" id="Phobius"/>
    </source>
</evidence>
<protein>
    <submittedName>
        <fullName evidence="2">Uncharacterized protein</fullName>
    </submittedName>
</protein>
<keyword evidence="1" id="KW-1133">Transmembrane helix</keyword>
<feature type="transmembrane region" description="Helical" evidence="1">
    <location>
        <begin position="6"/>
        <end position="21"/>
    </location>
</feature>
<organism evidence="2">
    <name type="scientific">hydrocarbon metagenome</name>
    <dbReference type="NCBI Taxonomy" id="938273"/>
    <lineage>
        <taxon>unclassified sequences</taxon>
        <taxon>metagenomes</taxon>
        <taxon>ecological metagenomes</taxon>
    </lineage>
</organism>
<reference evidence="2" key="1">
    <citation type="journal article" date="2015" name="Proc. Natl. Acad. Sci. U.S.A.">
        <title>Networks of energetic and metabolic interactions define dynamics in microbial communities.</title>
        <authorList>
            <person name="Embree M."/>
            <person name="Liu J.K."/>
            <person name="Al-Bassam M.M."/>
            <person name="Zengler K."/>
        </authorList>
    </citation>
    <scope>NUCLEOTIDE SEQUENCE</scope>
</reference>
<keyword evidence="1" id="KW-0472">Membrane</keyword>
<keyword evidence="1" id="KW-0812">Transmembrane</keyword>
<dbReference type="AlphaFoldDB" id="A0A0W8E384"/>
<dbReference type="EMBL" id="LNQE01001894">
    <property type="protein sequence ID" value="KUG03098.1"/>
    <property type="molecule type" value="Genomic_DNA"/>
</dbReference>
<sequence>MIVLEIFIAVSLFNILLYYYLKNRKETHEYYQQLTEMEYAEARDEKEE</sequence>
<proteinExistence type="predicted"/>
<name>A0A0W8E384_9ZZZZ</name>
<gene>
    <name evidence="2" type="ORF">ASZ90_019514</name>
</gene>
<evidence type="ECO:0000313" key="2">
    <source>
        <dbReference type="EMBL" id="KUG03098.1"/>
    </source>
</evidence>